<keyword evidence="1" id="KW-1133">Transmembrane helix</keyword>
<keyword evidence="1" id="KW-0472">Membrane</keyword>
<evidence type="ECO:0008006" key="4">
    <source>
        <dbReference type="Google" id="ProtNLM"/>
    </source>
</evidence>
<sequence>MEVAGYFLYKGRLFIYALLALFLSSVISAAASSRCELFVLPIWLQLLLARTLDDFFDYEKDARRSVRGMNGEGGRGICFGNSRYGLDRRGLRRLCLVTSLLYVGVNLLIYGAGGLFCLLIVLWMLLEERVPWLQSGAGAVSGAYYLSRVRPLSEFGLREFVFLAGLVLLSLVFGIWKRKRRDDL</sequence>
<feature type="transmembrane region" description="Helical" evidence="1">
    <location>
        <begin position="155"/>
        <end position="176"/>
    </location>
</feature>
<proteinExistence type="predicted"/>
<gene>
    <name evidence="2" type="ORF">ACFO4R_00305</name>
</gene>
<feature type="transmembrane region" description="Helical" evidence="1">
    <location>
        <begin position="94"/>
        <end position="126"/>
    </location>
</feature>
<dbReference type="Proteomes" id="UP001595916">
    <property type="component" value="Unassembled WGS sequence"/>
</dbReference>
<keyword evidence="3" id="KW-1185">Reference proteome</keyword>
<keyword evidence="1" id="KW-0812">Transmembrane</keyword>
<name>A0ABV9QI87_9FIRM</name>
<protein>
    <recommendedName>
        <fullName evidence="4">1,4-dihydroxy-2-naphthoate octaprenyltransferase</fullName>
    </recommendedName>
</protein>
<comment type="caution">
    <text evidence="2">The sequence shown here is derived from an EMBL/GenBank/DDBJ whole genome shotgun (WGS) entry which is preliminary data.</text>
</comment>
<reference evidence="3" key="1">
    <citation type="journal article" date="2019" name="Int. J. Syst. Evol. Microbiol.">
        <title>The Global Catalogue of Microorganisms (GCM) 10K type strain sequencing project: providing services to taxonomists for standard genome sequencing and annotation.</title>
        <authorList>
            <consortium name="The Broad Institute Genomics Platform"/>
            <consortium name="The Broad Institute Genome Sequencing Center for Infectious Disease"/>
            <person name="Wu L."/>
            <person name="Ma J."/>
        </authorList>
    </citation>
    <scope>NUCLEOTIDE SEQUENCE [LARGE SCALE GENOMIC DNA]</scope>
    <source>
        <strain evidence="3">CCUG 46385</strain>
    </source>
</reference>
<accession>A0ABV9QI87</accession>
<evidence type="ECO:0000313" key="2">
    <source>
        <dbReference type="EMBL" id="MFC4803512.1"/>
    </source>
</evidence>
<dbReference type="EMBL" id="JBHSHL010000002">
    <property type="protein sequence ID" value="MFC4803512.1"/>
    <property type="molecule type" value="Genomic_DNA"/>
</dbReference>
<dbReference type="RefSeq" id="WP_379786944.1">
    <property type="nucleotide sequence ID" value="NZ_JBHSHL010000002.1"/>
</dbReference>
<organism evidence="2 3">
    <name type="scientific">Filifactor villosus</name>
    <dbReference type="NCBI Taxonomy" id="29374"/>
    <lineage>
        <taxon>Bacteria</taxon>
        <taxon>Bacillati</taxon>
        <taxon>Bacillota</taxon>
        <taxon>Clostridia</taxon>
        <taxon>Peptostreptococcales</taxon>
        <taxon>Filifactoraceae</taxon>
        <taxon>Filifactor</taxon>
    </lineage>
</organism>
<evidence type="ECO:0000313" key="3">
    <source>
        <dbReference type="Proteomes" id="UP001595916"/>
    </source>
</evidence>
<evidence type="ECO:0000256" key="1">
    <source>
        <dbReference type="SAM" id="Phobius"/>
    </source>
</evidence>